<proteinExistence type="predicted"/>
<name>A0A9W7LCW2_9STRA</name>
<protein>
    <submittedName>
        <fullName evidence="3">Uncharacterized protein</fullName>
    </submittedName>
</protein>
<sequence length="386" mass="43076">MDNPPTHVSQIHSNPDDSNDTDDTEESMSLMNEFLYAFGMDIPDLQGLIGKTQEEVNRFVGLYTGLLFRNKGLDDRVAMLLGQGSVDNLCEHWGKDLNDAFCNEVMGTTGGMKRPNSFKAKTLFFRLFHHPHSRWPFDYFTQYGQQKVYGIQIGSDGAAFLYDLSTHCLKTSLDDLHLFFNIIPKGKRRRKPQKACELEIYVQRIISTYQRLSEILAGYFVTAYYSPDQDTLDGLIDLYHEIFGNVQGENQDPQEALEVPEESDEENQETDQEDNNGKRDYDSMLETDLLKHVKRLQRENDRLQRENDSVVAVVALLQGANQANALGVCHTCLETLGSGVAENNTDPGMVVSQSDDVTSVSHSQSDASVDSEVGEGMGYGLGGGGG</sequence>
<evidence type="ECO:0000256" key="1">
    <source>
        <dbReference type="SAM" id="Coils"/>
    </source>
</evidence>
<feature type="region of interest" description="Disordered" evidence="2">
    <location>
        <begin position="358"/>
        <end position="386"/>
    </location>
</feature>
<comment type="caution">
    <text evidence="3">The sequence shown here is derived from an EMBL/GenBank/DDBJ whole genome shotgun (WGS) entry which is preliminary data.</text>
</comment>
<evidence type="ECO:0000313" key="4">
    <source>
        <dbReference type="Proteomes" id="UP001165065"/>
    </source>
</evidence>
<feature type="compositionally biased region" description="Polar residues" evidence="2">
    <location>
        <begin position="1"/>
        <end position="12"/>
    </location>
</feature>
<accession>A0A9W7LCW2</accession>
<evidence type="ECO:0000256" key="2">
    <source>
        <dbReference type="SAM" id="MobiDB-lite"/>
    </source>
</evidence>
<feature type="region of interest" description="Disordered" evidence="2">
    <location>
        <begin position="1"/>
        <end position="25"/>
    </location>
</feature>
<feature type="compositionally biased region" description="Acidic residues" evidence="2">
    <location>
        <begin position="258"/>
        <end position="274"/>
    </location>
</feature>
<feature type="coiled-coil region" evidence="1">
    <location>
        <begin position="286"/>
        <end position="313"/>
    </location>
</feature>
<keyword evidence="4" id="KW-1185">Reference proteome</keyword>
<organism evidence="3 4">
    <name type="scientific">Triparma columacea</name>
    <dbReference type="NCBI Taxonomy" id="722753"/>
    <lineage>
        <taxon>Eukaryota</taxon>
        <taxon>Sar</taxon>
        <taxon>Stramenopiles</taxon>
        <taxon>Ochrophyta</taxon>
        <taxon>Bolidophyceae</taxon>
        <taxon>Parmales</taxon>
        <taxon>Triparmaceae</taxon>
        <taxon>Triparma</taxon>
    </lineage>
</organism>
<gene>
    <name evidence="3" type="ORF">TrCOL_g7621</name>
</gene>
<feature type="compositionally biased region" description="Gly residues" evidence="2">
    <location>
        <begin position="375"/>
        <end position="386"/>
    </location>
</feature>
<keyword evidence="1" id="KW-0175">Coiled coil</keyword>
<dbReference type="EMBL" id="BRYA01001540">
    <property type="protein sequence ID" value="GMI45268.1"/>
    <property type="molecule type" value="Genomic_DNA"/>
</dbReference>
<reference evidence="4" key="1">
    <citation type="journal article" date="2023" name="Commun. Biol.">
        <title>Genome analysis of Parmales, the sister group of diatoms, reveals the evolutionary specialization of diatoms from phago-mixotrophs to photoautotrophs.</title>
        <authorList>
            <person name="Ban H."/>
            <person name="Sato S."/>
            <person name="Yoshikawa S."/>
            <person name="Yamada K."/>
            <person name="Nakamura Y."/>
            <person name="Ichinomiya M."/>
            <person name="Sato N."/>
            <person name="Blanc-Mathieu R."/>
            <person name="Endo H."/>
            <person name="Kuwata A."/>
            <person name="Ogata H."/>
        </authorList>
    </citation>
    <scope>NUCLEOTIDE SEQUENCE [LARGE SCALE GENOMIC DNA]</scope>
</reference>
<dbReference type="Proteomes" id="UP001165065">
    <property type="component" value="Unassembled WGS sequence"/>
</dbReference>
<dbReference type="AlphaFoldDB" id="A0A9W7LCW2"/>
<feature type="region of interest" description="Disordered" evidence="2">
    <location>
        <begin position="249"/>
        <end position="280"/>
    </location>
</feature>
<evidence type="ECO:0000313" key="3">
    <source>
        <dbReference type="EMBL" id="GMI45268.1"/>
    </source>
</evidence>